<keyword evidence="3" id="KW-1185">Reference proteome</keyword>
<keyword evidence="2" id="KW-0687">Ribonucleoprotein</keyword>
<dbReference type="EMBL" id="FOIT01000001">
    <property type="protein sequence ID" value="SEV81882.1"/>
    <property type="molecule type" value="Genomic_DNA"/>
</dbReference>
<organism evidence="2 3">
    <name type="scientific">Aliicoccus persicus</name>
    <dbReference type="NCBI Taxonomy" id="930138"/>
    <lineage>
        <taxon>Bacteria</taxon>
        <taxon>Bacillati</taxon>
        <taxon>Bacillota</taxon>
        <taxon>Bacilli</taxon>
        <taxon>Bacillales</taxon>
        <taxon>Staphylococcaceae</taxon>
        <taxon>Aliicoccus</taxon>
    </lineage>
</organism>
<evidence type="ECO:0000259" key="1">
    <source>
        <dbReference type="Pfam" id="PF01248"/>
    </source>
</evidence>
<dbReference type="InterPro" id="IPR029064">
    <property type="entry name" value="Ribosomal_eL30-like_sf"/>
</dbReference>
<accession>A0A662Z2P8</accession>
<evidence type="ECO:0000313" key="3">
    <source>
        <dbReference type="Proteomes" id="UP000243605"/>
    </source>
</evidence>
<dbReference type="Pfam" id="PF01248">
    <property type="entry name" value="Ribosomal_L7Ae"/>
    <property type="match status" value="1"/>
</dbReference>
<reference evidence="2 3" key="1">
    <citation type="submission" date="2016-10" db="EMBL/GenBank/DDBJ databases">
        <authorList>
            <person name="Varghese N."/>
            <person name="Submissions S."/>
        </authorList>
    </citation>
    <scope>NUCLEOTIDE SEQUENCE [LARGE SCALE GENOMIC DNA]</scope>
    <source>
        <strain evidence="2 3">IBRC-M10081</strain>
    </source>
</reference>
<gene>
    <name evidence="2" type="ORF">SAMN05192557_0193</name>
</gene>
<sequence length="101" mass="11070">MKEVMSLLGLSKRAGKLVPGEAQALEAVRNNKAKLIFVALDAGVNTSKRMHDKAKYYNVPLVDIFSKDELSIATGDCNRIVCAVTDKGFSKKMLELIEKGQ</sequence>
<dbReference type="RefSeq" id="WP_091472979.1">
    <property type="nucleotide sequence ID" value="NZ_FOIT01000001.1"/>
</dbReference>
<dbReference type="Proteomes" id="UP000243605">
    <property type="component" value="Unassembled WGS sequence"/>
</dbReference>
<dbReference type="InterPro" id="IPR004038">
    <property type="entry name" value="Ribosomal_eL8/eL30/eS12/Gad45"/>
</dbReference>
<dbReference type="AlphaFoldDB" id="A0A662Z2P8"/>
<keyword evidence="2" id="KW-0689">Ribosomal protein</keyword>
<feature type="domain" description="Ribosomal protein eL8/eL30/eS12/Gadd45" evidence="1">
    <location>
        <begin position="3"/>
        <end position="93"/>
    </location>
</feature>
<evidence type="ECO:0000313" key="2">
    <source>
        <dbReference type="EMBL" id="SEV81882.1"/>
    </source>
</evidence>
<dbReference type="Gene3D" id="3.30.1330.30">
    <property type="match status" value="1"/>
</dbReference>
<dbReference type="GO" id="GO:0005840">
    <property type="term" value="C:ribosome"/>
    <property type="evidence" value="ECO:0007669"/>
    <property type="project" value="UniProtKB-KW"/>
</dbReference>
<dbReference type="SUPFAM" id="SSF55315">
    <property type="entry name" value="L30e-like"/>
    <property type="match status" value="1"/>
</dbReference>
<protein>
    <submittedName>
        <fullName evidence="2">LSU ribosomal protein L7AE</fullName>
    </submittedName>
</protein>
<name>A0A662Z2P8_9STAP</name>
<proteinExistence type="predicted"/>
<dbReference type="OrthoDB" id="9794863at2"/>